<evidence type="ECO:0000256" key="1">
    <source>
        <dbReference type="ARBA" id="ARBA00001936"/>
    </source>
</evidence>
<evidence type="ECO:0000256" key="2">
    <source>
        <dbReference type="ARBA" id="ARBA00001946"/>
    </source>
</evidence>
<dbReference type="InterPro" id="IPR045121">
    <property type="entry name" value="CoAse"/>
</dbReference>
<proteinExistence type="predicted"/>
<comment type="cofactor">
    <cofactor evidence="2">
        <name>Mg(2+)</name>
        <dbReference type="ChEBI" id="CHEBI:18420"/>
    </cofactor>
</comment>
<dbReference type="Gene3D" id="3.90.79.10">
    <property type="entry name" value="Nucleoside Triphosphate Pyrophosphohydrolase"/>
    <property type="match status" value="1"/>
</dbReference>
<dbReference type="NCBIfam" id="NF007980">
    <property type="entry name" value="PRK10707.1"/>
    <property type="match status" value="1"/>
</dbReference>
<keyword evidence="3" id="KW-0479">Metal-binding</keyword>
<dbReference type="EMBL" id="BAABBF010000002">
    <property type="protein sequence ID" value="GAA3704348.1"/>
    <property type="molecule type" value="Genomic_DNA"/>
</dbReference>
<gene>
    <name evidence="8" type="ORF">GCM10022268_12450</name>
</gene>
<protein>
    <recommendedName>
        <fullName evidence="7">Nudix hydrolase domain-containing protein</fullName>
    </recommendedName>
</protein>
<evidence type="ECO:0000259" key="7">
    <source>
        <dbReference type="PROSITE" id="PS51462"/>
    </source>
</evidence>
<dbReference type="PANTHER" id="PTHR12992:SF11">
    <property type="entry name" value="MITOCHONDRIAL COENZYME A DIPHOSPHATASE NUDT8"/>
    <property type="match status" value="1"/>
</dbReference>
<dbReference type="PROSITE" id="PS51462">
    <property type="entry name" value="NUDIX"/>
    <property type="match status" value="1"/>
</dbReference>
<keyword evidence="9" id="KW-1185">Reference proteome</keyword>
<keyword evidence="5" id="KW-0460">Magnesium</keyword>
<evidence type="ECO:0000313" key="9">
    <source>
        <dbReference type="Proteomes" id="UP001500523"/>
    </source>
</evidence>
<comment type="cofactor">
    <cofactor evidence="1">
        <name>Mn(2+)</name>
        <dbReference type="ChEBI" id="CHEBI:29035"/>
    </cofactor>
</comment>
<evidence type="ECO:0000313" key="8">
    <source>
        <dbReference type="EMBL" id="GAA3704348.1"/>
    </source>
</evidence>
<keyword evidence="6" id="KW-0464">Manganese</keyword>
<dbReference type="SUPFAM" id="SSF55811">
    <property type="entry name" value="Nudix"/>
    <property type="match status" value="1"/>
</dbReference>
<dbReference type="RefSeq" id="WP_344692500.1">
    <property type="nucleotide sequence ID" value="NZ_BAABBF010000002.1"/>
</dbReference>
<evidence type="ECO:0000256" key="5">
    <source>
        <dbReference type="ARBA" id="ARBA00022842"/>
    </source>
</evidence>
<dbReference type="InterPro" id="IPR000086">
    <property type="entry name" value="NUDIX_hydrolase_dom"/>
</dbReference>
<dbReference type="PANTHER" id="PTHR12992">
    <property type="entry name" value="NUDIX HYDROLASE"/>
    <property type="match status" value="1"/>
</dbReference>
<accession>A0ABP7DGU1</accession>
<dbReference type="CDD" id="cd03426">
    <property type="entry name" value="NUDIX_CoAse_Nudt7"/>
    <property type="match status" value="1"/>
</dbReference>
<comment type="caution">
    <text evidence="8">The sequence shown here is derived from an EMBL/GenBank/DDBJ whole genome shotgun (WGS) entry which is preliminary data.</text>
</comment>
<organism evidence="8 9">
    <name type="scientific">Sphingomonas cynarae</name>
    <dbReference type="NCBI Taxonomy" id="930197"/>
    <lineage>
        <taxon>Bacteria</taxon>
        <taxon>Pseudomonadati</taxon>
        <taxon>Pseudomonadota</taxon>
        <taxon>Alphaproteobacteria</taxon>
        <taxon>Sphingomonadales</taxon>
        <taxon>Sphingomonadaceae</taxon>
        <taxon>Sphingomonas</taxon>
    </lineage>
</organism>
<evidence type="ECO:0000256" key="6">
    <source>
        <dbReference type="ARBA" id="ARBA00023211"/>
    </source>
</evidence>
<name>A0ABP7DGU1_9SPHN</name>
<evidence type="ECO:0000256" key="4">
    <source>
        <dbReference type="ARBA" id="ARBA00022801"/>
    </source>
</evidence>
<feature type="domain" description="Nudix hydrolase" evidence="7">
    <location>
        <begin position="34"/>
        <end position="165"/>
    </location>
</feature>
<sequence>MTLVERLGAALARPPSGDLTTGDFADLASEPAGPWTAAAVLVAITDRADPGVILTQRTDTLRHHAGQVAFPGGRVDPGETAVDAALREAEEEIALPRAMVTLVGAVDRYRTGSGFEITPVLGVIPPDLPLVPAEAEVASVFEVPLGFLLDPLHHHPGRGVWRGEERRFVEIPWQGRRIWGATAAMLVNLSRRLAWT</sequence>
<reference evidence="9" key="1">
    <citation type="journal article" date="2019" name="Int. J. Syst. Evol. Microbiol.">
        <title>The Global Catalogue of Microorganisms (GCM) 10K type strain sequencing project: providing services to taxonomists for standard genome sequencing and annotation.</title>
        <authorList>
            <consortium name="The Broad Institute Genomics Platform"/>
            <consortium name="The Broad Institute Genome Sequencing Center for Infectious Disease"/>
            <person name="Wu L."/>
            <person name="Ma J."/>
        </authorList>
    </citation>
    <scope>NUCLEOTIDE SEQUENCE [LARGE SCALE GENOMIC DNA]</scope>
    <source>
        <strain evidence="9">JCM 17498</strain>
    </source>
</reference>
<dbReference type="Proteomes" id="UP001500523">
    <property type="component" value="Unassembled WGS sequence"/>
</dbReference>
<dbReference type="Pfam" id="PF00293">
    <property type="entry name" value="NUDIX"/>
    <property type="match status" value="1"/>
</dbReference>
<dbReference type="InterPro" id="IPR015797">
    <property type="entry name" value="NUDIX_hydrolase-like_dom_sf"/>
</dbReference>
<keyword evidence="4" id="KW-0378">Hydrolase</keyword>
<evidence type="ECO:0000256" key="3">
    <source>
        <dbReference type="ARBA" id="ARBA00022723"/>
    </source>
</evidence>